<comment type="caution">
    <text evidence="2">The sequence shown here is derived from an EMBL/GenBank/DDBJ whole genome shotgun (WGS) entry which is preliminary data.</text>
</comment>
<dbReference type="OrthoDB" id="4868304at2759"/>
<dbReference type="OMA" id="CVLILWD"/>
<dbReference type="Proteomes" id="UP000243081">
    <property type="component" value="Unassembled WGS sequence"/>
</dbReference>
<organism evidence="2 3">
    <name type="scientific">Cordyceps confragosa</name>
    <name type="common">Lecanicillium lecanii</name>
    <dbReference type="NCBI Taxonomy" id="2714763"/>
    <lineage>
        <taxon>Eukaryota</taxon>
        <taxon>Fungi</taxon>
        <taxon>Dikarya</taxon>
        <taxon>Ascomycota</taxon>
        <taxon>Pezizomycotina</taxon>
        <taxon>Sordariomycetes</taxon>
        <taxon>Hypocreomycetidae</taxon>
        <taxon>Hypocreales</taxon>
        <taxon>Cordycipitaceae</taxon>
        <taxon>Akanthomyces</taxon>
    </lineage>
</organism>
<dbReference type="EMBL" id="LUKN01003469">
    <property type="protein sequence ID" value="OAQ97396.1"/>
    <property type="molecule type" value="Genomic_DNA"/>
</dbReference>
<feature type="region of interest" description="Disordered" evidence="1">
    <location>
        <begin position="268"/>
        <end position="292"/>
    </location>
</feature>
<dbReference type="AlphaFoldDB" id="A0A179I3V6"/>
<protein>
    <submittedName>
        <fullName evidence="2">Uncharacterized protein</fullName>
    </submittedName>
</protein>
<evidence type="ECO:0000313" key="3">
    <source>
        <dbReference type="Proteomes" id="UP000243081"/>
    </source>
</evidence>
<evidence type="ECO:0000256" key="1">
    <source>
        <dbReference type="SAM" id="MobiDB-lite"/>
    </source>
</evidence>
<evidence type="ECO:0000313" key="2">
    <source>
        <dbReference type="EMBL" id="OAQ97396.1"/>
    </source>
</evidence>
<keyword evidence="3" id="KW-1185">Reference proteome</keyword>
<gene>
    <name evidence="2" type="ORF">LLEC1_05660</name>
</gene>
<reference evidence="2 3" key="1">
    <citation type="submission" date="2016-03" db="EMBL/GenBank/DDBJ databases">
        <title>Fine-scale spatial genetic structure of a fungal parasite of coffee scale insects.</title>
        <authorList>
            <person name="Jackson D."/>
            <person name="Zemenick K.A."/>
            <person name="Malloure B."/>
            <person name="Quandt C.A."/>
            <person name="James T.Y."/>
        </authorList>
    </citation>
    <scope>NUCLEOTIDE SEQUENCE [LARGE SCALE GENOMIC DNA]</scope>
    <source>
        <strain evidence="2 3">UM487</strain>
    </source>
</reference>
<sequence length="511" mass="57618">MNNADRSAAIEAQLRAQTRKFAKSDAVESLPEYFPALNNVCWHKITAENCPDGHVLSVLDFMLPEDMDVSDGATAPGKLFKASMEYVSTITGCVEILCARERQNVCVLILWDSPLSWRSFQESVGFTRMAPLVTHNITSRSMILPRVQRPVPDKAARFLWRIEVIFQADLDSNARLHFESQVSASVNDVGTGACRELASGWIEHDVAVSRLTMDKAGMSARAECTYLMLYESAEAGAIEHNIMELREKLGQIPISSDVRKKLSLSPRMTYHDSHEPSSLEPAPSQSQAGTLAGAVQRGIRRSALNEKMPVNSTHLTEYRCYPTDSYTVIQGQLYMRYKAHYMALRRLGPQPDRGLVLPEPYVVNIAWLKTRSSLDKIKRRVAKMLDYRVRQLVGYHSGVWVRVADSAHKFGVCTVWESESMRAMARSAYCEMLECFDDGSCYLNAPPVQQSVPWQRSEAHERVSFGGYDSRIEVITFRLPHDARRRELFEHAFTGFQRSVSLSPSPPFPQA</sequence>
<name>A0A179I3V6_CORDF</name>
<accession>A0A179I3V6</accession>
<proteinExistence type="predicted"/>